<name>A0A397Z2B7_BRACM</name>
<proteinExistence type="predicted"/>
<evidence type="ECO:0000313" key="2">
    <source>
        <dbReference type="EMBL" id="RID59725.1"/>
    </source>
</evidence>
<evidence type="ECO:0000313" key="3">
    <source>
        <dbReference type="Proteomes" id="UP000264353"/>
    </source>
</evidence>
<organism evidence="2 3">
    <name type="scientific">Brassica campestris</name>
    <name type="common">Field mustard</name>
    <dbReference type="NCBI Taxonomy" id="3711"/>
    <lineage>
        <taxon>Eukaryota</taxon>
        <taxon>Viridiplantae</taxon>
        <taxon>Streptophyta</taxon>
        <taxon>Embryophyta</taxon>
        <taxon>Tracheophyta</taxon>
        <taxon>Spermatophyta</taxon>
        <taxon>Magnoliopsida</taxon>
        <taxon>eudicotyledons</taxon>
        <taxon>Gunneridae</taxon>
        <taxon>Pentapetalae</taxon>
        <taxon>rosids</taxon>
        <taxon>malvids</taxon>
        <taxon>Brassicales</taxon>
        <taxon>Brassicaceae</taxon>
        <taxon>Brassiceae</taxon>
        <taxon>Brassica</taxon>
    </lineage>
</organism>
<feature type="region of interest" description="Disordered" evidence="1">
    <location>
        <begin position="1"/>
        <end position="41"/>
    </location>
</feature>
<sequence>MSETRPVPRRESPWGLPEGHREPQAHCCNDRVEDVVQGRDK</sequence>
<gene>
    <name evidence="2" type="ORF">BRARA_F02939</name>
</gene>
<dbReference type="PANTHER" id="PTHR36706">
    <property type="entry name" value="UNNAMED PRODUCT"/>
    <property type="match status" value="1"/>
</dbReference>
<evidence type="ECO:0000256" key="1">
    <source>
        <dbReference type="SAM" id="MobiDB-lite"/>
    </source>
</evidence>
<reference evidence="2 3" key="1">
    <citation type="submission" date="2018-06" db="EMBL/GenBank/DDBJ databases">
        <title>WGS assembly of Brassica rapa FPsc.</title>
        <authorList>
            <person name="Bowman J."/>
            <person name="Kohchi T."/>
            <person name="Yamato K."/>
            <person name="Jenkins J."/>
            <person name="Shu S."/>
            <person name="Ishizaki K."/>
            <person name="Yamaoka S."/>
            <person name="Nishihama R."/>
            <person name="Nakamura Y."/>
            <person name="Berger F."/>
            <person name="Adam C."/>
            <person name="Aki S."/>
            <person name="Althoff F."/>
            <person name="Araki T."/>
            <person name="Arteaga-Vazquez M."/>
            <person name="Balasubrmanian S."/>
            <person name="Bauer D."/>
            <person name="Boehm C."/>
            <person name="Briginshaw L."/>
            <person name="Caballero-Perez J."/>
            <person name="Catarino B."/>
            <person name="Chen F."/>
            <person name="Chiyoda S."/>
            <person name="Chovatia M."/>
            <person name="Davies K."/>
            <person name="Delmans M."/>
            <person name="Demura T."/>
            <person name="Dierschke T."/>
            <person name="Dolan L."/>
            <person name="Dorantes-Acosta A."/>
            <person name="Eklund D."/>
            <person name="Florent S."/>
            <person name="Flores-Sandoval E."/>
            <person name="Fujiyama A."/>
            <person name="Fukuzawa H."/>
            <person name="Galik B."/>
            <person name="Grimanelli D."/>
            <person name="Grimwood J."/>
            <person name="Grossniklaus U."/>
            <person name="Hamada T."/>
            <person name="Haseloff J."/>
            <person name="Hetherington A."/>
            <person name="Higo A."/>
            <person name="Hirakawa Y."/>
            <person name="Hundley H."/>
            <person name="Ikeda Y."/>
            <person name="Inoue K."/>
            <person name="Inoue S."/>
            <person name="Ishida S."/>
            <person name="Jia Q."/>
            <person name="Kakita M."/>
            <person name="Kanazawa T."/>
            <person name="Kawai Y."/>
            <person name="Kawashima T."/>
            <person name="Kennedy M."/>
            <person name="Kinose K."/>
            <person name="Kinoshita T."/>
            <person name="Kohara Y."/>
            <person name="Koide E."/>
            <person name="Komatsu K."/>
            <person name="Kopischke S."/>
            <person name="Kubo M."/>
            <person name="Kyozuka J."/>
            <person name="Lagercrantz U."/>
            <person name="Lin S."/>
            <person name="Lindquist E."/>
            <person name="Lipzen A."/>
            <person name="Lu C."/>
            <person name="Luna E."/>
            <person name="Martienssen R."/>
            <person name="Minamino N."/>
            <person name="Mizutani M."/>
            <person name="Mizutani M."/>
            <person name="Mochizuki N."/>
            <person name="Monte I."/>
            <person name="Mosher R."/>
            <person name="Nagasaki H."/>
            <person name="Nakagami H."/>
            <person name="Naramoto S."/>
            <person name="Nishitani K."/>
            <person name="Ohtani M."/>
            <person name="Okamoto T."/>
            <person name="Okumura M."/>
            <person name="Phillips J."/>
            <person name="Pollak B."/>
            <person name="Reinders A."/>
            <person name="Roevekamp M."/>
            <person name="Sano R."/>
            <person name="Sawa S."/>
            <person name="Schmid M."/>
            <person name="Shirakawa M."/>
            <person name="Solano R."/>
            <person name="Spunde A."/>
            <person name="Suetsugu N."/>
            <person name="Sugano S."/>
            <person name="Sugiyama A."/>
            <person name="Sun R."/>
            <person name="Suzuki Y."/>
            <person name="Takenaka M."/>
            <person name="Takezawa D."/>
            <person name="Tomogane H."/>
            <person name="Tsuzuki M."/>
            <person name="Ueda T."/>
            <person name="Umeda M."/>
            <person name="Ward J."/>
            <person name="Watanabe Y."/>
            <person name="Yazaki K."/>
            <person name="Yokoyama R."/>
            <person name="Yoshitake Y."/>
            <person name="Yotsui I."/>
            <person name="Zachgo S."/>
            <person name="Schmutz J."/>
        </authorList>
    </citation>
    <scope>NUCLEOTIDE SEQUENCE [LARGE SCALE GENOMIC DNA]</scope>
    <source>
        <strain evidence="3">cv. B-3</strain>
    </source>
</reference>
<dbReference type="EMBL" id="CM010633">
    <property type="protein sequence ID" value="RID59725.1"/>
    <property type="molecule type" value="Genomic_DNA"/>
</dbReference>
<dbReference type="AlphaFoldDB" id="A0A397Z2B7"/>
<accession>A0A397Z2B7</accession>
<protein>
    <submittedName>
        <fullName evidence="2">Uncharacterized protein</fullName>
    </submittedName>
</protein>
<dbReference type="Proteomes" id="UP000264353">
    <property type="component" value="Chromosome A6"/>
</dbReference>